<dbReference type="Proteomes" id="UP000827856">
    <property type="component" value="Segment"/>
</dbReference>
<proteinExistence type="predicted"/>
<evidence type="ECO:0000313" key="2">
    <source>
        <dbReference type="EMBL" id="QOC54133.1"/>
    </source>
</evidence>
<evidence type="ECO:0000256" key="1">
    <source>
        <dbReference type="SAM" id="MobiDB-lite"/>
    </source>
</evidence>
<evidence type="ECO:0000313" key="3">
    <source>
        <dbReference type="Proteomes" id="UP000827856"/>
    </source>
</evidence>
<gene>
    <name evidence="2" type="primary">S2B_gp019c</name>
</gene>
<sequence length="120" mass="12892">MDAKVKGMSADELRQLADDQANGRGFQMLERMGVNPARLDFGKFLADQSDPAAAMAALHGWVARIATAAEPMSLHLGSKPRSTESTARLAHLLGTDIKSVIKSSRTSPRTSTSTPTRRQA</sequence>
<dbReference type="EMBL" id="MN857473">
    <property type="protein sequence ID" value="QOC54133.1"/>
    <property type="molecule type" value="Genomic_DNA"/>
</dbReference>
<reference evidence="2" key="1">
    <citation type="submission" date="2019-12" db="EMBL/GenBank/DDBJ databases">
        <title>S2B, a lysogenic bacteriophage that infects Caulobacter crescentus.</title>
        <authorList>
            <person name="Ely B."/>
            <person name="Berrios L."/>
            <person name="Thomas Q."/>
        </authorList>
    </citation>
    <scope>NUCLEOTIDE SEQUENCE</scope>
</reference>
<protein>
    <submittedName>
        <fullName evidence="2">Uncharacterized protein</fullName>
    </submittedName>
</protein>
<feature type="compositionally biased region" description="Low complexity" evidence="1">
    <location>
        <begin position="103"/>
        <end position="120"/>
    </location>
</feature>
<name>A0AAE7SYK2_9CAUD</name>
<keyword evidence="3" id="KW-1185">Reference proteome</keyword>
<organism evidence="2 3">
    <name type="scientific">Caulobacter phage S2B</name>
    <dbReference type="NCBI Taxonomy" id="2759120"/>
    <lineage>
        <taxon>Viruses</taxon>
        <taxon>Duplodnaviria</taxon>
        <taxon>Heunggongvirae</taxon>
        <taxon>Uroviricota</taxon>
        <taxon>Caudoviricetes</taxon>
        <taxon>Autographivirales</taxon>
        <taxon>Autographivirales incertae sedis</taxon>
        <taxon>Sumtervirus</taxon>
        <taxon>Sumtervirus S2B</taxon>
    </lineage>
</organism>
<feature type="region of interest" description="Disordered" evidence="1">
    <location>
        <begin position="99"/>
        <end position="120"/>
    </location>
</feature>
<accession>A0AAE7SYK2</accession>